<dbReference type="Pfam" id="PF14518">
    <property type="entry name" value="Haem_oxygenas_2"/>
    <property type="match status" value="1"/>
</dbReference>
<comment type="caution">
    <text evidence="1">The sequence shown here is derived from an EMBL/GenBank/DDBJ whole genome shotgun (WGS) entry which is preliminary data.</text>
</comment>
<accession>A0A7W8L8N4</accession>
<dbReference type="Proteomes" id="UP000592820">
    <property type="component" value="Unassembled WGS sequence"/>
</dbReference>
<name>A0A7W8L8N4_9BURK</name>
<dbReference type="EMBL" id="JACHDE010000007">
    <property type="protein sequence ID" value="MBB5402048.1"/>
    <property type="molecule type" value="Genomic_DNA"/>
</dbReference>
<reference evidence="1 3" key="2">
    <citation type="submission" date="2020-08" db="EMBL/GenBank/DDBJ databases">
        <title>Genomic Encyclopedia of Type Strains, Phase IV (KMG-V): Genome sequencing to study the core and pangenomes of soil and plant-associated prokaryotes.</title>
        <authorList>
            <person name="Whitman W."/>
        </authorList>
    </citation>
    <scope>NUCLEOTIDE SEQUENCE [LARGE SCALE GENOMIC DNA]</scope>
    <source>
        <strain evidence="1 3">JPY162</strain>
    </source>
</reference>
<keyword evidence="4" id="KW-1185">Reference proteome</keyword>
<dbReference type="AlphaFoldDB" id="A0A7W8L8N4"/>
<dbReference type="EMBL" id="VOMC01000001">
    <property type="protein sequence ID" value="NVI02370.1"/>
    <property type="molecule type" value="Genomic_DNA"/>
</dbReference>
<organism evidence="1 3">
    <name type="scientific">Paraburkholderia youngii</name>
    <dbReference type="NCBI Taxonomy" id="2782701"/>
    <lineage>
        <taxon>Bacteria</taxon>
        <taxon>Pseudomonadati</taxon>
        <taxon>Pseudomonadota</taxon>
        <taxon>Betaproteobacteria</taxon>
        <taxon>Burkholderiales</taxon>
        <taxon>Burkholderiaceae</taxon>
        <taxon>Paraburkholderia</taxon>
    </lineage>
</organism>
<dbReference type="Proteomes" id="UP000821598">
    <property type="component" value="Unassembled WGS sequence"/>
</dbReference>
<sequence>MQNEFIGSLRQVVNQNWEQIKGGRFWNRVMEKPVTREMYRDLMIEIHHYTKHNSMNQAVTAFVNAPEGLLKFAYQHAAEELGHERMAAHDLESIGLLDRNDLARAPLPATEALIGYLYFVALRYGPIARLGYSFWAESVYEHIGDALMKFRSDLSLSDKNMSFFIAHSAIDKKHIVQVEDCINRYAKTPADQALVRSTAETTLFLTGQILEQVAQRHV</sequence>
<proteinExistence type="predicted"/>
<gene>
    <name evidence="2" type="ORF">FSB64_00805</name>
    <name evidence="1" type="ORF">HDG41_004134</name>
</gene>
<dbReference type="InterPro" id="IPR016084">
    <property type="entry name" value="Haem_Oase-like_multi-hlx"/>
</dbReference>
<dbReference type="SUPFAM" id="SSF48613">
    <property type="entry name" value="Heme oxygenase-like"/>
    <property type="match status" value="1"/>
</dbReference>
<reference evidence="2 4" key="1">
    <citation type="submission" date="2019-08" db="EMBL/GenBank/DDBJ databases">
        <title>Paraburkholderia simonii sp. nov. and P. youngii sp. nov. Brazilian and Mexican Mimosa-associated rhizobia.</title>
        <authorList>
            <person name="Mavima L."/>
            <person name="Beukes C.W."/>
            <person name="Palmer M."/>
            <person name="De Meyer S.E."/>
            <person name="James E.K."/>
            <person name="Maluk M."/>
            <person name="Avontuur J.R."/>
            <person name="Chan W.Y."/>
            <person name="Venter S.N."/>
            <person name="Steenkamp E.T."/>
        </authorList>
    </citation>
    <scope>NUCLEOTIDE SEQUENCE [LARGE SCALE GENOMIC DNA]</scope>
    <source>
        <strain evidence="2 4">JPY454</strain>
    </source>
</reference>
<evidence type="ECO:0000313" key="2">
    <source>
        <dbReference type="EMBL" id="NVI02370.1"/>
    </source>
</evidence>
<evidence type="ECO:0000313" key="3">
    <source>
        <dbReference type="Proteomes" id="UP000592820"/>
    </source>
</evidence>
<evidence type="ECO:0000313" key="4">
    <source>
        <dbReference type="Proteomes" id="UP000821598"/>
    </source>
</evidence>
<dbReference type="RefSeq" id="WP_176365418.1">
    <property type="nucleotide sequence ID" value="NZ_JACHDE010000007.1"/>
</dbReference>
<dbReference type="Gene3D" id="1.20.910.10">
    <property type="entry name" value="Heme oxygenase-like"/>
    <property type="match status" value="1"/>
</dbReference>
<evidence type="ECO:0000313" key="1">
    <source>
        <dbReference type="EMBL" id="MBB5402048.1"/>
    </source>
</evidence>
<protein>
    <submittedName>
        <fullName evidence="2">Iron-containing redox enzyme family protein</fullName>
    </submittedName>
    <submittedName>
        <fullName evidence="1">Pyrroloquinoline quinone (PQQ) biosynthesis protein C</fullName>
    </submittedName>
</protein>